<dbReference type="InterPro" id="IPR050953">
    <property type="entry name" value="N4_N6_ade-DNA_methylase"/>
</dbReference>
<organism evidence="6 7">
    <name type="scientific">Thermococcus sibiricus</name>
    <dbReference type="NCBI Taxonomy" id="172049"/>
    <lineage>
        <taxon>Archaea</taxon>
        <taxon>Methanobacteriati</taxon>
        <taxon>Methanobacteriota</taxon>
        <taxon>Thermococci</taxon>
        <taxon>Thermococcales</taxon>
        <taxon>Thermococcaceae</taxon>
        <taxon>Thermococcus</taxon>
    </lineage>
</organism>
<sequence length="991" mass="113228">MALPQEDTVNVYLAEILSSHLGESSVVIPEEKVRRQGKRRKFDIKIEFKGIEFILEASYNEKDAEADAIRRLEEGLIDTVSIAVHYLPELFNNAQTPAQIKRVLIQNPLKLKVFTQGRDISGTLLEFLQQKREKKPRSIGGWIYLDVNEFGTFLESIVEFVVKEDVLEDLLKQVEEKVNTFVSAALAELENSKIKESFLKDLNKILFSPAKEEDIEVPEVPDEVLLSHAYISLLMASTLYESVSKKHGLRSLQVLLRKEEHPLLAMKEGFTEILKVDYENVFDVALGIVGVLFDLQSSNRVMATLEDLIEYVSKIVRNKALLRQDFIGHIYHKVTGDIATRKGYATFYTKAPIATFLANLALYSPNDAWENNWGDLITFKNFRVCDFACGSGTLLSATYSSLLSKYRKNSEEIFLDQFHKIMIENSIWGFDALEHAVQTASVVLSLHEPEIPLKKMNTYHIPVDESGSLGSLNLWNANSFLLPLKRRSIDKTSKETVWVPKFDFIIMNPPFSRTTAPGEEGSRPRIFDFVVSEEGFRRLWERYRETINNMENELLRRDSIRAIYNTYVGQGKVFLPQNVNPLNAGAALPFIILADRYLKPYGRMALVLPKTVIESSAFFLVRALISSGYELEYIVVSTEPGNYNFSYSTQLSEVLLVLKKLKKGEKPVKDTYIIKFLKQPKNNLEGLLMARTILDKLDGSPIKKAKALNSEAEVYKVSRKTIEDFVWNWSILTDLPPSLVEFISELLSGKIFGYNANLTRILDLDIEFRVTNPRKFRGANLKKYFEEDDGQFRILKRTGKNVMNKLGLDLSSTEKISPKSGESIRVFREYAGRLLIPEAVRFNSTPLVASFSETPILSSRAHMITLNTKDQEKALCAWINSTFAIAYLRALFTTVEGNFGHIYGWHIRTLPIPDLTNERIVKTLAQVFEKYKNKIWKPLPKQYESVINGEDNLRERYDVDILKAITDTPIDEESLEIDLLTLYVELLRIIQ</sequence>
<dbReference type="GO" id="GO:0008170">
    <property type="term" value="F:N-methyltransferase activity"/>
    <property type="evidence" value="ECO:0007669"/>
    <property type="project" value="InterPro"/>
</dbReference>
<dbReference type="Proteomes" id="UP000053911">
    <property type="component" value="Unassembled WGS sequence"/>
</dbReference>
<dbReference type="GO" id="GO:0009307">
    <property type="term" value="P:DNA restriction-modification system"/>
    <property type="evidence" value="ECO:0007669"/>
    <property type="project" value="UniProtKB-KW"/>
</dbReference>
<dbReference type="PROSITE" id="PS00092">
    <property type="entry name" value="N6_MTASE"/>
    <property type="match status" value="1"/>
</dbReference>
<dbReference type="PRINTS" id="PR00507">
    <property type="entry name" value="N12N6MTFRASE"/>
</dbReference>
<dbReference type="SUPFAM" id="SSF53335">
    <property type="entry name" value="S-adenosyl-L-methionine-dependent methyltransferases"/>
    <property type="match status" value="1"/>
</dbReference>
<keyword evidence="4" id="KW-0680">Restriction system</keyword>
<keyword evidence="3" id="KW-0949">S-adenosyl-L-methionine</keyword>
<evidence type="ECO:0000256" key="4">
    <source>
        <dbReference type="ARBA" id="ARBA00022747"/>
    </source>
</evidence>
<dbReference type="Pfam" id="PF02384">
    <property type="entry name" value="N6_Mtase"/>
    <property type="match status" value="1"/>
</dbReference>
<comment type="caution">
    <text evidence="6">The sequence shown here is derived from an EMBL/GenBank/DDBJ whole genome shotgun (WGS) entry which is preliminary data.</text>
</comment>
<dbReference type="InterPro" id="IPR029063">
    <property type="entry name" value="SAM-dependent_MTases_sf"/>
</dbReference>
<feature type="domain" description="DNA methylase adenine-specific" evidence="5">
    <location>
        <begin position="324"/>
        <end position="514"/>
    </location>
</feature>
<accession>A0A101EJZ0</accession>
<dbReference type="RefSeq" id="WP_283218012.1">
    <property type="nucleotide sequence ID" value="NZ_LGFD01000087.1"/>
</dbReference>
<evidence type="ECO:0000256" key="3">
    <source>
        <dbReference type="ARBA" id="ARBA00022691"/>
    </source>
</evidence>
<dbReference type="InterPro" id="IPR003356">
    <property type="entry name" value="DNA_methylase_A-5"/>
</dbReference>
<reference evidence="7" key="1">
    <citation type="journal article" date="2015" name="MBio">
        <title>Genome-Resolved Metagenomic Analysis Reveals Roles for Candidate Phyla and Other Microbial Community Members in Biogeochemical Transformations in Oil Reservoirs.</title>
        <authorList>
            <person name="Hu P."/>
            <person name="Tom L."/>
            <person name="Singh A."/>
            <person name="Thomas B.C."/>
            <person name="Baker B.J."/>
            <person name="Piceno Y.M."/>
            <person name="Andersen G.L."/>
            <person name="Banfield J.F."/>
        </authorList>
    </citation>
    <scope>NUCLEOTIDE SEQUENCE [LARGE SCALE GENOMIC DNA]</scope>
</reference>
<name>A0A101EJZ0_9EURY</name>
<evidence type="ECO:0000259" key="5">
    <source>
        <dbReference type="Pfam" id="PF02384"/>
    </source>
</evidence>
<dbReference type="PANTHER" id="PTHR33841:SF5">
    <property type="entry name" value="DNA METHYLASE (MODIFICATION METHYLASE) (METHYLTRANSFERASE)-RELATED"/>
    <property type="match status" value="1"/>
</dbReference>
<dbReference type="EMBL" id="LGFD01000087">
    <property type="protein sequence ID" value="KUK16648.1"/>
    <property type="molecule type" value="Genomic_DNA"/>
</dbReference>
<dbReference type="GO" id="GO:0009007">
    <property type="term" value="F:site-specific DNA-methyltransferase (adenine-specific) activity"/>
    <property type="evidence" value="ECO:0007669"/>
    <property type="project" value="UniProtKB-EC"/>
</dbReference>
<evidence type="ECO:0000313" key="6">
    <source>
        <dbReference type="EMBL" id="KUK16648.1"/>
    </source>
</evidence>
<proteinExistence type="predicted"/>
<dbReference type="PATRIC" id="fig|172049.5.peg.591"/>
<dbReference type="PANTHER" id="PTHR33841">
    <property type="entry name" value="DNA METHYLTRANSFERASE YEEA-RELATED"/>
    <property type="match status" value="1"/>
</dbReference>
<keyword evidence="1" id="KW-0489">Methyltransferase</keyword>
<dbReference type="GO" id="GO:0032259">
    <property type="term" value="P:methylation"/>
    <property type="evidence" value="ECO:0007669"/>
    <property type="project" value="UniProtKB-KW"/>
</dbReference>
<keyword evidence="2" id="KW-0808">Transferase</keyword>
<gene>
    <name evidence="6" type="ORF">XD54_2061</name>
</gene>
<protein>
    <recommendedName>
        <fullName evidence="5">DNA methylase adenine-specific domain-containing protein</fullName>
    </recommendedName>
</protein>
<evidence type="ECO:0000256" key="2">
    <source>
        <dbReference type="ARBA" id="ARBA00022679"/>
    </source>
</evidence>
<dbReference type="GO" id="GO:0003677">
    <property type="term" value="F:DNA binding"/>
    <property type="evidence" value="ECO:0007669"/>
    <property type="project" value="InterPro"/>
</dbReference>
<dbReference type="Gene3D" id="3.40.50.150">
    <property type="entry name" value="Vaccinia Virus protein VP39"/>
    <property type="match status" value="1"/>
</dbReference>
<evidence type="ECO:0000256" key="1">
    <source>
        <dbReference type="ARBA" id="ARBA00022603"/>
    </source>
</evidence>
<dbReference type="AlphaFoldDB" id="A0A101EJZ0"/>
<dbReference type="InterPro" id="IPR002052">
    <property type="entry name" value="DNA_methylase_N6_adenine_CS"/>
</dbReference>
<evidence type="ECO:0000313" key="7">
    <source>
        <dbReference type="Proteomes" id="UP000053911"/>
    </source>
</evidence>